<feature type="compositionally biased region" description="Polar residues" evidence="1">
    <location>
        <begin position="495"/>
        <end position="506"/>
    </location>
</feature>
<dbReference type="Proteomes" id="UP000019804">
    <property type="component" value="Unassembled WGS sequence"/>
</dbReference>
<evidence type="ECO:0000313" key="4">
    <source>
        <dbReference type="Proteomes" id="UP000019804"/>
    </source>
</evidence>
<proteinExistence type="predicted"/>
<evidence type="ECO:0000256" key="2">
    <source>
        <dbReference type="SAM" id="SignalP"/>
    </source>
</evidence>
<evidence type="ECO:0000313" key="3">
    <source>
        <dbReference type="EMBL" id="EYE99218.1"/>
    </source>
</evidence>
<protein>
    <recommendedName>
        <fullName evidence="5">Cell wall protein</fullName>
    </recommendedName>
</protein>
<dbReference type="HOGENOM" id="CLU_013195_0_0_1"/>
<evidence type="ECO:0000256" key="1">
    <source>
        <dbReference type="SAM" id="MobiDB-lite"/>
    </source>
</evidence>
<reference evidence="4" key="1">
    <citation type="journal article" date="2014" name="Nat. Commun.">
        <title>Genomic adaptations of the halophilic Dead Sea filamentous fungus Eurotium rubrum.</title>
        <authorList>
            <person name="Kis-Papo T."/>
            <person name="Weig A.R."/>
            <person name="Riley R."/>
            <person name="Persoh D."/>
            <person name="Salamov A."/>
            <person name="Sun H."/>
            <person name="Lipzen A."/>
            <person name="Wasser S.P."/>
            <person name="Rambold G."/>
            <person name="Grigoriev I.V."/>
            <person name="Nevo E."/>
        </authorList>
    </citation>
    <scope>NUCLEOTIDE SEQUENCE [LARGE SCALE GENOMIC DNA]</scope>
    <source>
        <strain evidence="4">CBS 135680</strain>
    </source>
</reference>
<gene>
    <name evidence="3" type="ORF">EURHEDRAFT_435835</name>
</gene>
<keyword evidence="2" id="KW-0732">Signal</keyword>
<feature type="signal peptide" evidence="2">
    <location>
        <begin position="1"/>
        <end position="18"/>
    </location>
</feature>
<dbReference type="EMBL" id="KK088412">
    <property type="protein sequence ID" value="EYE99218.1"/>
    <property type="molecule type" value="Genomic_DNA"/>
</dbReference>
<evidence type="ECO:0008006" key="5">
    <source>
        <dbReference type="Google" id="ProtNLM"/>
    </source>
</evidence>
<keyword evidence="4" id="KW-1185">Reference proteome</keyword>
<dbReference type="RefSeq" id="XP_040642906.1">
    <property type="nucleotide sequence ID" value="XM_040783441.1"/>
</dbReference>
<name>A0A017SQG2_ASPRC</name>
<organism evidence="3 4">
    <name type="scientific">Aspergillus ruber (strain CBS 135680)</name>
    <dbReference type="NCBI Taxonomy" id="1388766"/>
    <lineage>
        <taxon>Eukaryota</taxon>
        <taxon>Fungi</taxon>
        <taxon>Dikarya</taxon>
        <taxon>Ascomycota</taxon>
        <taxon>Pezizomycotina</taxon>
        <taxon>Eurotiomycetes</taxon>
        <taxon>Eurotiomycetidae</taxon>
        <taxon>Eurotiales</taxon>
        <taxon>Aspergillaceae</taxon>
        <taxon>Aspergillus</taxon>
        <taxon>Aspergillus subgen. Aspergillus</taxon>
    </lineage>
</organism>
<dbReference type="STRING" id="1388766.A0A017SQG2"/>
<dbReference type="GeneID" id="63698565"/>
<feature type="region of interest" description="Disordered" evidence="1">
    <location>
        <begin position="424"/>
        <end position="456"/>
    </location>
</feature>
<sequence>MRSNNLLMLAGMASTALALPTDMAMDRRTVGLDIDLDVSLNLGGLLSGILGGGQDQSPAKLLDGIHAHAAAALQAGALGVKAGSVHAKARTELAAWLRADVGVHLDASLRSPLLKWATGGDGDILDVDVSAGLSVLSPHAADVAAKGGLVVTLDGILGAADIEAQVVLSASLQDKLAAFLKGSGAANLGADVKAGLHLAAGGGLVSSMNADVKAALQAYLNGPKVTLGASIKVALLAWLEGKTADGVVSLGNIPAGGLTTISVGADIGARVGADGIATAAAKAGLGAFLKADIAADLDADVKAALELLVNGKASSALDTKSRTALVKWLSGSDVSLGVELQAVVLLWLSVGVKVDISVNLGGGLIGNLLTFVLNTVTELLSSILGGVLSILTGGESLLSLSTPCDTITSESVIPIATSSEAQSVPVQTPSSVAAQPSVDVPTPRPSTPVASSTPCDTITSESVIPIATSSETPEGVEPTQAPSPSVSVDVPQTPAAASSTPCETLTSESVIPIATSSETPAPLSTPASCAGCAPRVVTVTTTVSVPVCTPT</sequence>
<feature type="region of interest" description="Disordered" evidence="1">
    <location>
        <begin position="468"/>
        <end position="506"/>
    </location>
</feature>
<accession>A0A017SQG2</accession>
<feature type="non-terminal residue" evidence="3">
    <location>
        <position position="551"/>
    </location>
</feature>
<feature type="chain" id="PRO_5001496474" description="Cell wall protein" evidence="2">
    <location>
        <begin position="19"/>
        <end position="551"/>
    </location>
</feature>
<feature type="compositionally biased region" description="Polar residues" evidence="1">
    <location>
        <begin position="424"/>
        <end position="434"/>
    </location>
</feature>
<dbReference type="AlphaFoldDB" id="A0A017SQG2"/>
<dbReference type="OrthoDB" id="4526936at2759"/>